<dbReference type="VEuPathDB" id="VectorBase:GPPI000003"/>
<organism evidence="1 2">
    <name type="scientific">Glossina palpalis gambiensis</name>
    <dbReference type="NCBI Taxonomy" id="67801"/>
    <lineage>
        <taxon>Eukaryota</taxon>
        <taxon>Metazoa</taxon>
        <taxon>Ecdysozoa</taxon>
        <taxon>Arthropoda</taxon>
        <taxon>Hexapoda</taxon>
        <taxon>Insecta</taxon>
        <taxon>Pterygota</taxon>
        <taxon>Neoptera</taxon>
        <taxon>Endopterygota</taxon>
        <taxon>Diptera</taxon>
        <taxon>Brachycera</taxon>
        <taxon>Muscomorpha</taxon>
        <taxon>Hippoboscoidea</taxon>
        <taxon>Glossinidae</taxon>
        <taxon>Glossina</taxon>
    </lineage>
</organism>
<keyword evidence="2" id="KW-1185">Reference proteome</keyword>
<proteinExistence type="predicted"/>
<dbReference type="AlphaFoldDB" id="A0A1B0AKD0"/>
<sequence length="94" mass="10920">MRRHHYLVLDKNGPQQSREGKRACADLRLSMKLPSVLLQDILKIRWIYASRVVGIAYSLVDLIGFLAPPSEAKTFCLEHEELSQWFYKLVYRAA</sequence>
<dbReference type="EnsemblMetazoa" id="GPPI000003-RA">
    <property type="protein sequence ID" value="GPPI000003-PA"/>
    <property type="gene ID" value="GPPI000003"/>
</dbReference>
<protein>
    <submittedName>
        <fullName evidence="1">Uncharacterized protein</fullName>
    </submittedName>
</protein>
<dbReference type="Proteomes" id="UP000092460">
    <property type="component" value="Unassembled WGS sequence"/>
</dbReference>
<evidence type="ECO:0000313" key="1">
    <source>
        <dbReference type="EnsemblMetazoa" id="GPPI000003-PA"/>
    </source>
</evidence>
<accession>A0A1B0AKD0</accession>
<reference evidence="1" key="2">
    <citation type="submission" date="2020-05" db="UniProtKB">
        <authorList>
            <consortium name="EnsemblMetazoa"/>
        </authorList>
    </citation>
    <scope>IDENTIFICATION</scope>
    <source>
        <strain evidence="1">IAEA</strain>
    </source>
</reference>
<dbReference type="EMBL" id="JXJN01022789">
    <property type="status" value="NOT_ANNOTATED_CDS"/>
    <property type="molecule type" value="Genomic_DNA"/>
</dbReference>
<name>A0A1B0AKD0_9MUSC</name>
<reference evidence="2" key="1">
    <citation type="submission" date="2015-01" db="EMBL/GenBank/DDBJ databases">
        <authorList>
            <person name="Aksoy S."/>
            <person name="Warren W."/>
            <person name="Wilson R.K."/>
        </authorList>
    </citation>
    <scope>NUCLEOTIDE SEQUENCE [LARGE SCALE GENOMIC DNA]</scope>
    <source>
        <strain evidence="2">IAEA</strain>
    </source>
</reference>
<evidence type="ECO:0000313" key="2">
    <source>
        <dbReference type="Proteomes" id="UP000092460"/>
    </source>
</evidence>